<name>A0A348WHA6_9RHOB</name>
<protein>
    <submittedName>
        <fullName evidence="1">DUF2237 domain-containing protein</fullName>
    </submittedName>
</protein>
<dbReference type="AlphaFoldDB" id="A0A348WHA6"/>
<dbReference type="Pfam" id="PF09996">
    <property type="entry name" value="DUF2237"/>
    <property type="match status" value="1"/>
</dbReference>
<feature type="non-terminal residue" evidence="1">
    <location>
        <position position="67"/>
    </location>
</feature>
<dbReference type="PANTHER" id="PTHR37466">
    <property type="entry name" value="SLR1628 PROTEIN"/>
    <property type="match status" value="1"/>
</dbReference>
<evidence type="ECO:0000313" key="1">
    <source>
        <dbReference type="EMBL" id="HAR53918.1"/>
    </source>
</evidence>
<gene>
    <name evidence="1" type="ORF">DCS45_18870</name>
</gene>
<reference evidence="1 2" key="1">
    <citation type="journal article" date="2018" name="Nat. Biotechnol.">
        <title>A standardized bacterial taxonomy based on genome phylogeny substantially revises the tree of life.</title>
        <authorList>
            <person name="Parks D.H."/>
            <person name="Chuvochina M."/>
            <person name="Waite D.W."/>
            <person name="Rinke C."/>
            <person name="Skarshewski A."/>
            <person name="Chaumeil P.A."/>
            <person name="Hugenholtz P."/>
        </authorList>
    </citation>
    <scope>NUCLEOTIDE SEQUENCE [LARGE SCALE GENOMIC DNA]</scope>
    <source>
        <strain evidence="1">UBA9169</strain>
    </source>
</reference>
<dbReference type="Gene3D" id="3.30.56.110">
    <property type="entry name" value="Protein of unknown function DUF2237"/>
    <property type="match status" value="1"/>
</dbReference>
<proteinExistence type="predicted"/>
<sequence length="67" mass="7125">MIEKDPPVNVLGTPLTACSTGDPVTGFFRDGHCNTCTQDQGSHTVCALMTAEFLAYSKYVGNDLSTP</sequence>
<evidence type="ECO:0000313" key="2">
    <source>
        <dbReference type="Proteomes" id="UP000264719"/>
    </source>
</evidence>
<dbReference type="Proteomes" id="UP000264719">
    <property type="component" value="Unassembled WGS sequence"/>
</dbReference>
<dbReference type="EMBL" id="DMVW01000181">
    <property type="protein sequence ID" value="HAR53918.1"/>
    <property type="molecule type" value="Genomic_DNA"/>
</dbReference>
<organism evidence="1 2">
    <name type="scientific">Roseovarius nubinhibens</name>
    <dbReference type="NCBI Taxonomy" id="314263"/>
    <lineage>
        <taxon>Bacteria</taxon>
        <taxon>Pseudomonadati</taxon>
        <taxon>Pseudomonadota</taxon>
        <taxon>Alphaproteobacteria</taxon>
        <taxon>Rhodobacterales</taxon>
        <taxon>Roseobacteraceae</taxon>
        <taxon>Roseovarius</taxon>
    </lineage>
</organism>
<dbReference type="PANTHER" id="PTHR37466:SF1">
    <property type="entry name" value="SLR1628 PROTEIN"/>
    <property type="match status" value="1"/>
</dbReference>
<accession>A0A348WHA6</accession>
<comment type="caution">
    <text evidence="1">The sequence shown here is derived from an EMBL/GenBank/DDBJ whole genome shotgun (WGS) entry which is preliminary data.</text>
</comment>
<dbReference type="InterPro" id="IPR018714">
    <property type="entry name" value="DUF2237"/>
</dbReference>